<proteinExistence type="inferred from homology"/>
<dbReference type="PANTHER" id="PTHR11010:SF38">
    <property type="entry name" value="LYSOSOMAL PRO-X CARBOXYPEPTIDASE"/>
    <property type="match status" value="1"/>
</dbReference>
<dbReference type="eggNOG" id="KOG2183">
    <property type="taxonomic scope" value="Eukaryota"/>
</dbReference>
<dbReference type="GO" id="GO:0006508">
    <property type="term" value="P:proteolysis"/>
    <property type="evidence" value="ECO:0007669"/>
    <property type="project" value="UniProtKB-KW"/>
</dbReference>
<reference evidence="7" key="1">
    <citation type="journal article" date="2013" name="Nature">
        <title>Pan genome of the phytoplankton Emiliania underpins its global distribution.</title>
        <authorList>
            <person name="Read B.A."/>
            <person name="Kegel J."/>
            <person name="Klute M.J."/>
            <person name="Kuo A."/>
            <person name="Lefebvre S.C."/>
            <person name="Maumus F."/>
            <person name="Mayer C."/>
            <person name="Miller J."/>
            <person name="Monier A."/>
            <person name="Salamov A."/>
            <person name="Young J."/>
            <person name="Aguilar M."/>
            <person name="Claverie J.M."/>
            <person name="Frickenhaus S."/>
            <person name="Gonzalez K."/>
            <person name="Herman E.K."/>
            <person name="Lin Y.C."/>
            <person name="Napier J."/>
            <person name="Ogata H."/>
            <person name="Sarno A.F."/>
            <person name="Shmutz J."/>
            <person name="Schroeder D."/>
            <person name="de Vargas C."/>
            <person name="Verret F."/>
            <person name="von Dassow P."/>
            <person name="Valentin K."/>
            <person name="Van de Peer Y."/>
            <person name="Wheeler G."/>
            <person name="Dacks J.B."/>
            <person name="Delwiche C.F."/>
            <person name="Dyhrman S.T."/>
            <person name="Glockner G."/>
            <person name="John U."/>
            <person name="Richards T."/>
            <person name="Worden A.Z."/>
            <person name="Zhang X."/>
            <person name="Grigoriev I.V."/>
            <person name="Allen A.E."/>
            <person name="Bidle K."/>
            <person name="Borodovsky M."/>
            <person name="Bowler C."/>
            <person name="Brownlee C."/>
            <person name="Cock J.M."/>
            <person name="Elias M."/>
            <person name="Gladyshev V.N."/>
            <person name="Groth M."/>
            <person name="Guda C."/>
            <person name="Hadaegh A."/>
            <person name="Iglesias-Rodriguez M.D."/>
            <person name="Jenkins J."/>
            <person name="Jones B.M."/>
            <person name="Lawson T."/>
            <person name="Leese F."/>
            <person name="Lindquist E."/>
            <person name="Lobanov A."/>
            <person name="Lomsadze A."/>
            <person name="Malik S.B."/>
            <person name="Marsh M.E."/>
            <person name="Mackinder L."/>
            <person name="Mock T."/>
            <person name="Mueller-Roeber B."/>
            <person name="Pagarete A."/>
            <person name="Parker M."/>
            <person name="Probert I."/>
            <person name="Quesneville H."/>
            <person name="Raines C."/>
            <person name="Rensing S.A."/>
            <person name="Riano-Pachon D.M."/>
            <person name="Richier S."/>
            <person name="Rokitta S."/>
            <person name="Shiraiwa Y."/>
            <person name="Soanes D.M."/>
            <person name="van der Giezen M."/>
            <person name="Wahlund T.M."/>
            <person name="Williams B."/>
            <person name="Wilson W."/>
            <person name="Wolfe G."/>
            <person name="Wurch L.L."/>
        </authorList>
    </citation>
    <scope>NUCLEOTIDE SEQUENCE</scope>
</reference>
<dbReference type="GO" id="GO:0070008">
    <property type="term" value="F:serine-type exopeptidase activity"/>
    <property type="evidence" value="ECO:0007669"/>
    <property type="project" value="InterPro"/>
</dbReference>
<dbReference type="HOGENOM" id="CLU_020959_0_0_1"/>
<evidence type="ECO:0000256" key="5">
    <source>
        <dbReference type="ARBA" id="ARBA00023180"/>
    </source>
</evidence>
<evidence type="ECO:0000256" key="1">
    <source>
        <dbReference type="ARBA" id="ARBA00011079"/>
    </source>
</evidence>
<dbReference type="InterPro" id="IPR042269">
    <property type="entry name" value="Ser_carbopepase_S28_SKS"/>
</dbReference>
<accession>A0A0D3JVY2</accession>
<evidence type="ECO:0000256" key="2">
    <source>
        <dbReference type="ARBA" id="ARBA00022670"/>
    </source>
</evidence>
<dbReference type="Gene3D" id="3.40.50.1820">
    <property type="entry name" value="alpha/beta hydrolase"/>
    <property type="match status" value="1"/>
</dbReference>
<keyword evidence="3" id="KW-0732">Signal</keyword>
<dbReference type="Proteomes" id="UP000013827">
    <property type="component" value="Unassembled WGS sequence"/>
</dbReference>
<comment type="similarity">
    <text evidence="1">Belongs to the peptidase S28 family.</text>
</comment>
<evidence type="ECO:0000313" key="7">
    <source>
        <dbReference type="Proteomes" id="UP000013827"/>
    </source>
</evidence>
<dbReference type="PANTHER" id="PTHR11010">
    <property type="entry name" value="PROTEASE S28 PRO-X CARBOXYPEPTIDASE-RELATED"/>
    <property type="match status" value="1"/>
</dbReference>
<dbReference type="PaxDb" id="2903-EOD27667"/>
<dbReference type="SUPFAM" id="SSF53474">
    <property type="entry name" value="alpha/beta-Hydrolases"/>
    <property type="match status" value="1"/>
</dbReference>
<dbReference type="EnsemblProtists" id="EOD27667">
    <property type="protein sequence ID" value="EOD27667"/>
    <property type="gene ID" value="EMIHUDRAFT_204576"/>
</dbReference>
<dbReference type="STRING" id="2903.R1CY41"/>
<organism evidence="6 7">
    <name type="scientific">Emiliania huxleyi (strain CCMP1516)</name>
    <dbReference type="NCBI Taxonomy" id="280463"/>
    <lineage>
        <taxon>Eukaryota</taxon>
        <taxon>Haptista</taxon>
        <taxon>Haptophyta</taxon>
        <taxon>Prymnesiophyceae</taxon>
        <taxon>Isochrysidales</taxon>
        <taxon>Noelaerhabdaceae</taxon>
        <taxon>Emiliania</taxon>
    </lineage>
</organism>
<name>A0A0D3JVY2_EMIH1</name>
<evidence type="ECO:0000256" key="4">
    <source>
        <dbReference type="ARBA" id="ARBA00022801"/>
    </source>
</evidence>
<keyword evidence="7" id="KW-1185">Reference proteome</keyword>
<keyword evidence="5" id="KW-0325">Glycoprotein</keyword>
<dbReference type="OMA" id="WITTAFE"/>
<sequence length="455" mass="48381">MAEQPGALHLYPPSRGRFAVPRDHFRFTSAAQFDLTYLSYDAFARDARSPVLFYAGNEGAVELFYNNSGALFTLASRLGARLLFAEHRYYGSSLPFGAASFTPANLSLLSVEQALADYAALLLALPAELGCRSARPSVDPSRPLCDTVLFGGSYGGMLAAWHRVRYPHLSLGAVASGAPVDFYDGVQSRFAAAVNRTFAVYGGKGSGCSSALQAALAAADAATPSQLVAAGIRPCDPMGGDAAMLDYPYQSRFVGLLPPNPVRRACGDLLAPGEPLRRLHSAVLRLVNGTGALRCVDLRAELVGGRPGWWADGSDLGACTELPLEPITSDGFGFYPEASGKQAAQLADRCADRFGVRPRPGWMGLAFGHGADYRHHSNLLFVENDKDPWQIGTESVASGGSVRRFVAAGGAHHQDLRFPSPLDAPGVSAARRVVEETVRGWLELNPRGSPARDAA</sequence>
<dbReference type="KEGG" id="ehx:EMIHUDRAFT_204576"/>
<evidence type="ECO:0000313" key="6">
    <source>
        <dbReference type="EnsemblProtists" id="EOD27667"/>
    </source>
</evidence>
<dbReference type="Gene3D" id="1.20.120.980">
    <property type="entry name" value="Serine carboxypeptidase S28, SKS domain"/>
    <property type="match status" value="1"/>
</dbReference>
<dbReference type="Pfam" id="PF05577">
    <property type="entry name" value="Peptidase_S28"/>
    <property type="match status" value="1"/>
</dbReference>
<dbReference type="RefSeq" id="XP_005780096.1">
    <property type="nucleotide sequence ID" value="XM_005780039.1"/>
</dbReference>
<dbReference type="GeneID" id="17273212"/>
<dbReference type="InterPro" id="IPR029058">
    <property type="entry name" value="AB_hydrolase_fold"/>
</dbReference>
<reference evidence="6" key="2">
    <citation type="submission" date="2024-10" db="UniProtKB">
        <authorList>
            <consortium name="EnsemblProtists"/>
        </authorList>
    </citation>
    <scope>IDENTIFICATION</scope>
</reference>
<keyword evidence="4" id="KW-0378">Hydrolase</keyword>
<dbReference type="GO" id="GO:0008239">
    <property type="term" value="F:dipeptidyl-peptidase activity"/>
    <property type="evidence" value="ECO:0007669"/>
    <property type="project" value="TreeGrafter"/>
</dbReference>
<dbReference type="AlphaFoldDB" id="A0A0D3JVY2"/>
<keyword evidence="2" id="KW-0645">Protease</keyword>
<evidence type="ECO:0000256" key="3">
    <source>
        <dbReference type="ARBA" id="ARBA00022729"/>
    </source>
</evidence>
<protein>
    <submittedName>
        <fullName evidence="6">Uncharacterized protein</fullName>
    </submittedName>
</protein>
<dbReference type="InterPro" id="IPR008758">
    <property type="entry name" value="Peptidase_S28"/>
</dbReference>